<protein>
    <submittedName>
        <fullName evidence="3">SRPBCC family protein</fullName>
    </submittedName>
</protein>
<dbReference type="Pfam" id="PF08327">
    <property type="entry name" value="AHSA1"/>
    <property type="match status" value="2"/>
</dbReference>
<keyword evidence="4" id="KW-1185">Reference proteome</keyword>
<evidence type="ECO:0000313" key="4">
    <source>
        <dbReference type="Proteomes" id="UP001596417"/>
    </source>
</evidence>
<reference evidence="3 4" key="1">
    <citation type="journal article" date="2019" name="Int. J. Syst. Evol. Microbiol.">
        <title>The Global Catalogue of Microorganisms (GCM) 10K type strain sequencing project: providing services to taxonomists for standard genome sequencing and annotation.</title>
        <authorList>
            <consortium name="The Broad Institute Genomics Platform"/>
            <consortium name="The Broad Institute Genome Sequencing Center for Infectious Disease"/>
            <person name="Wu L."/>
            <person name="Ma J."/>
        </authorList>
    </citation>
    <scope>NUCLEOTIDE SEQUENCE [LARGE SCALE GENOMIC DNA]</scope>
    <source>
        <strain evidence="3 4">RDMS1</strain>
    </source>
</reference>
<proteinExistence type="inferred from homology"/>
<dbReference type="PANTHER" id="PTHR36929">
    <property type="entry name" value="ATTACHMENT SUBUNIT, PUTATIVE-RELATED"/>
    <property type="match status" value="1"/>
</dbReference>
<feature type="domain" description="Activator of Hsp90 ATPase homologue 1/2-like C-terminal" evidence="2">
    <location>
        <begin position="25"/>
        <end position="147"/>
    </location>
</feature>
<dbReference type="AlphaFoldDB" id="A0ABD5YS61"/>
<comment type="caution">
    <text evidence="3">The sequence shown here is derived from an EMBL/GenBank/DDBJ whole genome shotgun (WGS) entry which is preliminary data.</text>
</comment>
<dbReference type="RefSeq" id="WP_264556262.1">
    <property type="nucleotide sequence ID" value="NZ_CP109980.1"/>
</dbReference>
<gene>
    <name evidence="3" type="ORF">ACFQL7_21715</name>
</gene>
<dbReference type="PANTHER" id="PTHR36929:SF5">
    <property type="entry name" value="BLR6751 PROTEIN"/>
    <property type="match status" value="1"/>
</dbReference>
<comment type="similarity">
    <text evidence="1">Belongs to the AHA1 family.</text>
</comment>
<dbReference type="GeneID" id="76201841"/>
<dbReference type="EMBL" id="JBHTAX010000004">
    <property type="protein sequence ID" value="MFC7192170.1"/>
    <property type="molecule type" value="Genomic_DNA"/>
</dbReference>
<dbReference type="InterPro" id="IPR013538">
    <property type="entry name" value="ASHA1/2-like_C"/>
</dbReference>
<dbReference type="InterPro" id="IPR023393">
    <property type="entry name" value="START-like_dom_sf"/>
</dbReference>
<dbReference type="SUPFAM" id="SSF55961">
    <property type="entry name" value="Bet v1-like"/>
    <property type="match status" value="2"/>
</dbReference>
<feature type="domain" description="Activator of Hsp90 ATPase homologue 1/2-like C-terminal" evidence="2">
    <location>
        <begin position="169"/>
        <end position="303"/>
    </location>
</feature>
<evidence type="ECO:0000313" key="3">
    <source>
        <dbReference type="EMBL" id="MFC7192170.1"/>
    </source>
</evidence>
<dbReference type="Gene3D" id="3.30.530.20">
    <property type="match status" value="2"/>
</dbReference>
<name>A0ABD5YS61_9EURY</name>
<sequence>MTDNAIDETRTNVTDTTLTLRRTFDAPRERVWRAFTDPDELEQWFVPEGMSAEVHSHELKPGGSMSIVWTDGEHRIDNEGYYIEVVENERLVSGEETEVGELRLTYEFREVEDGTEVIITQEFPEEIPDGAADGWAGILENLAEIVEGAVAEHTQTEEQSVTVNRVIEAPPERVYNAFVDPDELAVWLPPEGFSCEVHEFDASEGGTFRMSFTADSEELEPYARTFHRTYEELTPNERIVYTESFESDDLGMAGEMTTTVTFEDDPDGTDLTVRQTGIPEKISPENAEEGWTDSLGNLAKLAEDA</sequence>
<dbReference type="CDD" id="cd07814">
    <property type="entry name" value="SRPBCC_CalC_Aha1-like"/>
    <property type="match status" value="1"/>
</dbReference>
<evidence type="ECO:0000259" key="2">
    <source>
        <dbReference type="Pfam" id="PF08327"/>
    </source>
</evidence>
<organism evidence="3 4">
    <name type="scientific">Halocatena marina</name>
    <dbReference type="NCBI Taxonomy" id="2934937"/>
    <lineage>
        <taxon>Archaea</taxon>
        <taxon>Methanobacteriati</taxon>
        <taxon>Methanobacteriota</taxon>
        <taxon>Stenosarchaea group</taxon>
        <taxon>Halobacteria</taxon>
        <taxon>Halobacteriales</taxon>
        <taxon>Natronomonadaceae</taxon>
        <taxon>Halocatena</taxon>
    </lineage>
</organism>
<dbReference type="Proteomes" id="UP001596417">
    <property type="component" value="Unassembled WGS sequence"/>
</dbReference>
<accession>A0ABD5YS61</accession>
<evidence type="ECO:0000256" key="1">
    <source>
        <dbReference type="ARBA" id="ARBA00006817"/>
    </source>
</evidence>